<organism evidence="2 3">
    <name type="scientific">Pholiota conissans</name>
    <dbReference type="NCBI Taxonomy" id="109636"/>
    <lineage>
        <taxon>Eukaryota</taxon>
        <taxon>Fungi</taxon>
        <taxon>Dikarya</taxon>
        <taxon>Basidiomycota</taxon>
        <taxon>Agaricomycotina</taxon>
        <taxon>Agaricomycetes</taxon>
        <taxon>Agaricomycetidae</taxon>
        <taxon>Agaricales</taxon>
        <taxon>Agaricineae</taxon>
        <taxon>Strophariaceae</taxon>
        <taxon>Pholiota</taxon>
    </lineage>
</organism>
<sequence length="345" mass="37606">MSDLNTTALHNEIMQLGFTVNDEKAFIATNLNATMTIGLLMGIYTIILGGTLYVYMMRGVSSRYLVPVTMLILYISNLALLGIQWYSTKWQFVNNGENRDTIFAAIVDTNVGVSTTVNILSAISLVLGDGLLIWRCFHLWNRSFRVILIPMFLTVSEAVAATLSPTAVSLRTRLAKVAAAGILLAGSTTIITTALIAYRIYSFLRHQDISNRKFNHIIDIVVQSGAIYSLSLLCLGLSNVINENIGSIVEFFEFNCWATAITFPLTGISTTIMVARIATLSDDRNPTTSMHLNGIQFRPRSTTWTGTGAQTPVVLSTQGDAARNSAIAADQDLVPDLKGKVIQAA</sequence>
<accession>A0A9P5YQI5</accession>
<name>A0A9P5YQI5_9AGAR</name>
<gene>
    <name evidence="2" type="ORF">BDN70DRAFT_937576</name>
</gene>
<feature type="transmembrane region" description="Helical" evidence="1">
    <location>
        <begin position="117"/>
        <end position="134"/>
    </location>
</feature>
<feature type="transmembrane region" description="Helical" evidence="1">
    <location>
        <begin position="261"/>
        <end position="280"/>
    </location>
</feature>
<dbReference type="OrthoDB" id="3265004at2759"/>
<keyword evidence="1" id="KW-0472">Membrane</keyword>
<reference evidence="2" key="1">
    <citation type="submission" date="2020-11" db="EMBL/GenBank/DDBJ databases">
        <authorList>
            <consortium name="DOE Joint Genome Institute"/>
            <person name="Ahrendt S."/>
            <person name="Riley R."/>
            <person name="Andreopoulos W."/>
            <person name="Labutti K."/>
            <person name="Pangilinan J."/>
            <person name="Ruiz-Duenas F.J."/>
            <person name="Barrasa J.M."/>
            <person name="Sanchez-Garcia M."/>
            <person name="Camarero S."/>
            <person name="Miyauchi S."/>
            <person name="Serrano A."/>
            <person name="Linde D."/>
            <person name="Babiker R."/>
            <person name="Drula E."/>
            <person name="Ayuso-Fernandez I."/>
            <person name="Pacheco R."/>
            <person name="Padilla G."/>
            <person name="Ferreira P."/>
            <person name="Barriuso J."/>
            <person name="Kellner H."/>
            <person name="Castanera R."/>
            <person name="Alfaro M."/>
            <person name="Ramirez L."/>
            <person name="Pisabarro A.G."/>
            <person name="Kuo A."/>
            <person name="Tritt A."/>
            <person name="Lipzen A."/>
            <person name="He G."/>
            <person name="Yan M."/>
            <person name="Ng V."/>
            <person name="Cullen D."/>
            <person name="Martin F."/>
            <person name="Rosso M.-N."/>
            <person name="Henrissat B."/>
            <person name="Hibbett D."/>
            <person name="Martinez A.T."/>
            <person name="Grigoriev I.V."/>
        </authorList>
    </citation>
    <scope>NUCLEOTIDE SEQUENCE</scope>
    <source>
        <strain evidence="2">CIRM-BRFM 674</strain>
    </source>
</reference>
<evidence type="ECO:0000313" key="2">
    <source>
        <dbReference type="EMBL" id="KAF9473263.1"/>
    </source>
</evidence>
<protein>
    <submittedName>
        <fullName evidence="2">Uncharacterized protein</fullName>
    </submittedName>
</protein>
<dbReference type="Proteomes" id="UP000807469">
    <property type="component" value="Unassembled WGS sequence"/>
</dbReference>
<feature type="transmembrane region" description="Helical" evidence="1">
    <location>
        <begin position="64"/>
        <end position="86"/>
    </location>
</feature>
<evidence type="ECO:0000256" key="1">
    <source>
        <dbReference type="SAM" id="Phobius"/>
    </source>
</evidence>
<proteinExistence type="predicted"/>
<keyword evidence="1" id="KW-1133">Transmembrane helix</keyword>
<comment type="caution">
    <text evidence="2">The sequence shown here is derived from an EMBL/GenBank/DDBJ whole genome shotgun (WGS) entry which is preliminary data.</text>
</comment>
<evidence type="ECO:0000313" key="3">
    <source>
        <dbReference type="Proteomes" id="UP000807469"/>
    </source>
</evidence>
<keyword evidence="3" id="KW-1185">Reference proteome</keyword>
<keyword evidence="1" id="KW-0812">Transmembrane</keyword>
<feature type="transmembrane region" description="Helical" evidence="1">
    <location>
        <begin position="220"/>
        <end position="241"/>
    </location>
</feature>
<feature type="transmembrane region" description="Helical" evidence="1">
    <location>
        <begin position="146"/>
        <end position="165"/>
    </location>
</feature>
<dbReference type="EMBL" id="MU155457">
    <property type="protein sequence ID" value="KAF9473263.1"/>
    <property type="molecule type" value="Genomic_DNA"/>
</dbReference>
<dbReference type="AlphaFoldDB" id="A0A9P5YQI5"/>
<feature type="transmembrane region" description="Helical" evidence="1">
    <location>
        <begin position="177"/>
        <end position="200"/>
    </location>
</feature>
<feature type="transmembrane region" description="Helical" evidence="1">
    <location>
        <begin position="33"/>
        <end position="55"/>
    </location>
</feature>